<sequence>MSVCPFATHIKRLVMSPAHDLALEAEVTFCVQGVLSPVLANLYMNRFLKYWRRNGHRDRLHAHVVAYADDLVILTRGHAAEAMARLQTAMPRLGLKVNAAKTTTVDARTQQFDFLGYSFGAHRTRRNGAWYLGASPSKTSVQRLKTHVRALLVPSNTGTWFETRDRLNRMLRGWAGYFCYGTVTPAYRAVDAHVDERARHFLRRRHKVATRATRQFSTPRLFGDLGVTSLQGR</sequence>
<dbReference type="Pfam" id="PF08388">
    <property type="entry name" value="GIIM"/>
    <property type="match status" value="1"/>
</dbReference>
<evidence type="ECO:0000256" key="1">
    <source>
        <dbReference type="ARBA" id="ARBA00034120"/>
    </source>
</evidence>
<dbReference type="InterPro" id="IPR051083">
    <property type="entry name" value="GrpII_Intron_Splice-Mob/Def"/>
</dbReference>
<keyword evidence="4" id="KW-1185">Reference proteome</keyword>
<comment type="caution">
    <text evidence="3">The sequence shown here is derived from an EMBL/GenBank/DDBJ whole genome shotgun (WGS) entry which is preliminary data.</text>
</comment>
<comment type="similarity">
    <text evidence="1">Belongs to the bacterial reverse transcriptase family.</text>
</comment>
<dbReference type="PANTHER" id="PTHR34047:SF8">
    <property type="entry name" value="PROTEIN YKFC"/>
    <property type="match status" value="1"/>
</dbReference>
<dbReference type="Proteomes" id="UP001296873">
    <property type="component" value="Unassembled WGS sequence"/>
</dbReference>
<dbReference type="InterPro" id="IPR043502">
    <property type="entry name" value="DNA/RNA_pol_sf"/>
</dbReference>
<name>A0ABS1DI55_9PROT</name>
<dbReference type="Pfam" id="PF00078">
    <property type="entry name" value="RVT_1"/>
    <property type="match status" value="1"/>
</dbReference>
<reference evidence="3 4" key="1">
    <citation type="journal article" date="2020" name="Microorganisms">
        <title>Osmotic Adaptation and Compatible Solute Biosynthesis of Phototrophic Bacteria as Revealed from Genome Analyses.</title>
        <authorList>
            <person name="Imhoff J.F."/>
            <person name="Rahn T."/>
            <person name="Kunzel S."/>
            <person name="Keller A."/>
            <person name="Neulinger S.C."/>
        </authorList>
    </citation>
    <scope>NUCLEOTIDE SEQUENCE [LARGE SCALE GENOMIC DNA]</scope>
    <source>
        <strain evidence="3 4">DSM 9895</strain>
    </source>
</reference>
<dbReference type="InterPro" id="IPR000477">
    <property type="entry name" value="RT_dom"/>
</dbReference>
<dbReference type="InterPro" id="IPR013597">
    <property type="entry name" value="Mat_intron_G2"/>
</dbReference>
<proteinExistence type="inferred from homology"/>
<dbReference type="PANTHER" id="PTHR34047">
    <property type="entry name" value="NUCLEAR INTRON MATURASE 1, MITOCHONDRIAL-RELATED"/>
    <property type="match status" value="1"/>
</dbReference>
<evidence type="ECO:0000313" key="3">
    <source>
        <dbReference type="EMBL" id="MBK1670165.1"/>
    </source>
</evidence>
<feature type="domain" description="Reverse transcriptase" evidence="2">
    <location>
        <begin position="1"/>
        <end position="119"/>
    </location>
</feature>
<dbReference type="SUPFAM" id="SSF56672">
    <property type="entry name" value="DNA/RNA polymerases"/>
    <property type="match status" value="1"/>
</dbReference>
<evidence type="ECO:0000259" key="2">
    <source>
        <dbReference type="PROSITE" id="PS50878"/>
    </source>
</evidence>
<organism evidence="3 4">
    <name type="scientific">Rhodovibrio sodomensis</name>
    <dbReference type="NCBI Taxonomy" id="1088"/>
    <lineage>
        <taxon>Bacteria</taxon>
        <taxon>Pseudomonadati</taxon>
        <taxon>Pseudomonadota</taxon>
        <taxon>Alphaproteobacteria</taxon>
        <taxon>Rhodospirillales</taxon>
        <taxon>Rhodovibrionaceae</taxon>
        <taxon>Rhodovibrio</taxon>
    </lineage>
</organism>
<dbReference type="EMBL" id="NRRL01000078">
    <property type="protein sequence ID" value="MBK1670165.1"/>
    <property type="molecule type" value="Genomic_DNA"/>
</dbReference>
<evidence type="ECO:0000313" key="4">
    <source>
        <dbReference type="Proteomes" id="UP001296873"/>
    </source>
</evidence>
<dbReference type="PROSITE" id="PS50878">
    <property type="entry name" value="RT_POL"/>
    <property type="match status" value="1"/>
</dbReference>
<gene>
    <name evidence="3" type="ORF">CKO28_19195</name>
</gene>
<accession>A0ABS1DI55</accession>
<dbReference type="RefSeq" id="WP_200342516.1">
    <property type="nucleotide sequence ID" value="NZ_NRRL01000078.1"/>
</dbReference>
<protein>
    <recommendedName>
        <fullName evidence="2">Reverse transcriptase domain-containing protein</fullName>
    </recommendedName>
</protein>